<reference evidence="2" key="1">
    <citation type="submission" date="2021-04" db="EMBL/GenBank/DDBJ databases">
        <authorList>
            <person name="Chebbi M.A.C M."/>
        </authorList>
    </citation>
    <scope>NUCLEOTIDE SEQUENCE</scope>
</reference>
<dbReference type="Proteomes" id="UP000786811">
    <property type="component" value="Unassembled WGS sequence"/>
</dbReference>
<sequence length="144" mass="16628">MVHTNITSELGINTTHPYTIDNLPTKHIECINNIILKMGRLDTEMEIQTLSTPRVPLHESIIADIMDIINYNHRKLFEISKKFSSYFAVSTIVAVIYFAASMIIELRYFILVLIELSHDFLHRNFEFTAHQIIDLDGSLLHSVK</sequence>
<evidence type="ECO:0000313" key="2">
    <source>
        <dbReference type="EMBL" id="CAG5080892.1"/>
    </source>
</evidence>
<keyword evidence="3" id="KW-1185">Reference proteome</keyword>
<accession>A0A8J2H760</accession>
<protein>
    <submittedName>
        <fullName evidence="2">Uncharacterized protein</fullName>
    </submittedName>
</protein>
<gene>
    <name evidence="2" type="ORF">HICCMSTLAB_LOCUS3131</name>
</gene>
<keyword evidence="1" id="KW-1133">Transmembrane helix</keyword>
<dbReference type="OrthoDB" id="6366728at2759"/>
<proteinExistence type="predicted"/>
<feature type="transmembrane region" description="Helical" evidence="1">
    <location>
        <begin position="83"/>
        <end position="104"/>
    </location>
</feature>
<comment type="caution">
    <text evidence="2">The sequence shown here is derived from an EMBL/GenBank/DDBJ whole genome shotgun (WGS) entry which is preliminary data.</text>
</comment>
<dbReference type="AlphaFoldDB" id="A0A8J2H760"/>
<evidence type="ECO:0000313" key="3">
    <source>
        <dbReference type="Proteomes" id="UP000786811"/>
    </source>
</evidence>
<evidence type="ECO:0000256" key="1">
    <source>
        <dbReference type="SAM" id="Phobius"/>
    </source>
</evidence>
<keyword evidence="1" id="KW-0812">Transmembrane</keyword>
<name>A0A8J2H760_COTCN</name>
<dbReference type="EMBL" id="CAJNRD030001118">
    <property type="protein sequence ID" value="CAG5080892.1"/>
    <property type="molecule type" value="Genomic_DNA"/>
</dbReference>
<keyword evidence="1" id="KW-0472">Membrane</keyword>
<organism evidence="2 3">
    <name type="scientific">Cotesia congregata</name>
    <name type="common">Parasitoid wasp</name>
    <name type="synonym">Apanteles congregatus</name>
    <dbReference type="NCBI Taxonomy" id="51543"/>
    <lineage>
        <taxon>Eukaryota</taxon>
        <taxon>Metazoa</taxon>
        <taxon>Ecdysozoa</taxon>
        <taxon>Arthropoda</taxon>
        <taxon>Hexapoda</taxon>
        <taxon>Insecta</taxon>
        <taxon>Pterygota</taxon>
        <taxon>Neoptera</taxon>
        <taxon>Endopterygota</taxon>
        <taxon>Hymenoptera</taxon>
        <taxon>Apocrita</taxon>
        <taxon>Ichneumonoidea</taxon>
        <taxon>Braconidae</taxon>
        <taxon>Microgastrinae</taxon>
        <taxon>Cotesia</taxon>
    </lineage>
</organism>